<evidence type="ECO:0000313" key="6">
    <source>
        <dbReference type="EMBL" id="MDC3417779.1"/>
    </source>
</evidence>
<dbReference type="InterPro" id="IPR001705">
    <property type="entry name" value="Ribosomal_bL33"/>
</dbReference>
<dbReference type="NCBIfam" id="TIGR01023">
    <property type="entry name" value="rpmG_bact"/>
    <property type="match status" value="1"/>
</dbReference>
<sequence>MGIKITLACSECLSRNYSTTKNPKINAERLEVNKYCKRCGGYTIHRETK</sequence>
<dbReference type="RefSeq" id="WP_272446848.1">
    <property type="nucleotide sequence ID" value="NZ_JAMQKC010000014.1"/>
</dbReference>
<organism evidence="6 7">
    <name type="scientific">Aquibacillus salsiterrae</name>
    <dbReference type="NCBI Taxonomy" id="2950439"/>
    <lineage>
        <taxon>Bacteria</taxon>
        <taxon>Bacillati</taxon>
        <taxon>Bacillota</taxon>
        <taxon>Bacilli</taxon>
        <taxon>Bacillales</taxon>
        <taxon>Bacillaceae</taxon>
        <taxon>Aquibacillus</taxon>
    </lineage>
</organism>
<dbReference type="GO" id="GO:0003735">
    <property type="term" value="F:structural constituent of ribosome"/>
    <property type="evidence" value="ECO:0007669"/>
    <property type="project" value="InterPro"/>
</dbReference>
<evidence type="ECO:0000256" key="4">
    <source>
        <dbReference type="ARBA" id="ARBA00035176"/>
    </source>
</evidence>
<dbReference type="AlphaFoldDB" id="A0A9X3WHY0"/>
<keyword evidence="3 5" id="KW-0687">Ribonucleoprotein</keyword>
<dbReference type="GO" id="GO:1990904">
    <property type="term" value="C:ribonucleoprotein complex"/>
    <property type="evidence" value="ECO:0007669"/>
    <property type="project" value="UniProtKB-KW"/>
</dbReference>
<evidence type="ECO:0000256" key="2">
    <source>
        <dbReference type="ARBA" id="ARBA00022980"/>
    </source>
</evidence>
<dbReference type="SUPFAM" id="SSF57829">
    <property type="entry name" value="Zn-binding ribosomal proteins"/>
    <property type="match status" value="1"/>
</dbReference>
<dbReference type="GO" id="GO:0006412">
    <property type="term" value="P:translation"/>
    <property type="evidence" value="ECO:0007669"/>
    <property type="project" value="UniProtKB-UniRule"/>
</dbReference>
<evidence type="ECO:0000256" key="1">
    <source>
        <dbReference type="ARBA" id="ARBA00007596"/>
    </source>
</evidence>
<dbReference type="HAMAP" id="MF_00294">
    <property type="entry name" value="Ribosomal_bL33"/>
    <property type="match status" value="1"/>
</dbReference>
<dbReference type="InterPro" id="IPR011332">
    <property type="entry name" value="Ribosomal_zn-bd"/>
</dbReference>
<name>A0A9X3WHY0_9BACI</name>
<keyword evidence="7" id="KW-1185">Reference proteome</keyword>
<dbReference type="NCBIfam" id="NF001860">
    <property type="entry name" value="PRK00595.1"/>
    <property type="match status" value="1"/>
</dbReference>
<dbReference type="Proteomes" id="UP001145069">
    <property type="component" value="Unassembled WGS sequence"/>
</dbReference>
<dbReference type="PROSITE" id="PS00582">
    <property type="entry name" value="RIBOSOMAL_L33"/>
    <property type="match status" value="1"/>
</dbReference>
<protein>
    <recommendedName>
        <fullName evidence="4 5">Large ribosomal subunit protein bL33</fullName>
    </recommendedName>
</protein>
<dbReference type="Pfam" id="PF00471">
    <property type="entry name" value="Ribosomal_L33"/>
    <property type="match status" value="1"/>
</dbReference>
<keyword evidence="2 5" id="KW-0689">Ribosomal protein</keyword>
<proteinExistence type="inferred from homology"/>
<dbReference type="NCBIfam" id="NF001764">
    <property type="entry name" value="PRK00504.1"/>
    <property type="match status" value="1"/>
</dbReference>
<evidence type="ECO:0000256" key="5">
    <source>
        <dbReference type="HAMAP-Rule" id="MF_00294"/>
    </source>
</evidence>
<comment type="caution">
    <text evidence="6">The sequence shown here is derived from an EMBL/GenBank/DDBJ whole genome shotgun (WGS) entry which is preliminary data.</text>
</comment>
<accession>A0A9X3WHY0</accession>
<dbReference type="GO" id="GO:0005840">
    <property type="term" value="C:ribosome"/>
    <property type="evidence" value="ECO:0007669"/>
    <property type="project" value="UniProtKB-KW"/>
</dbReference>
<comment type="similarity">
    <text evidence="1 5">Belongs to the bacterial ribosomal protein bL33 family.</text>
</comment>
<dbReference type="EMBL" id="JAMQKC010000014">
    <property type="protein sequence ID" value="MDC3417779.1"/>
    <property type="molecule type" value="Genomic_DNA"/>
</dbReference>
<reference evidence="6" key="1">
    <citation type="submission" date="2022-06" db="EMBL/GenBank/DDBJ databases">
        <title>Aquibacillus sp. a new bacterium isolated from soil saline samples.</title>
        <authorList>
            <person name="Galisteo C."/>
            <person name="De La Haba R."/>
            <person name="Sanchez-Porro C."/>
            <person name="Ventosa A."/>
        </authorList>
    </citation>
    <scope>NUCLEOTIDE SEQUENCE</scope>
    <source>
        <strain evidence="6">3ASR75-54</strain>
    </source>
</reference>
<dbReference type="GO" id="GO:0005737">
    <property type="term" value="C:cytoplasm"/>
    <property type="evidence" value="ECO:0007669"/>
    <property type="project" value="UniProtKB-ARBA"/>
</dbReference>
<gene>
    <name evidence="5 6" type="primary">rpmG</name>
    <name evidence="6" type="ORF">NC799_12825</name>
</gene>
<evidence type="ECO:0000313" key="7">
    <source>
        <dbReference type="Proteomes" id="UP001145069"/>
    </source>
</evidence>
<dbReference type="InterPro" id="IPR038584">
    <property type="entry name" value="Ribosomal_bL33_sf"/>
</dbReference>
<dbReference type="Gene3D" id="2.20.28.120">
    <property type="entry name" value="Ribosomal protein L33"/>
    <property type="match status" value="1"/>
</dbReference>
<dbReference type="InterPro" id="IPR018264">
    <property type="entry name" value="Ribosomal_bL33_CS"/>
</dbReference>
<evidence type="ECO:0000256" key="3">
    <source>
        <dbReference type="ARBA" id="ARBA00023274"/>
    </source>
</evidence>